<proteinExistence type="predicted"/>
<dbReference type="Proteomes" id="UP001443914">
    <property type="component" value="Unassembled WGS sequence"/>
</dbReference>
<sequence>MGLSYSGSRSRASSTRTRTMDRLPSNLSQFDQCSNIYHGLVCIFKQLDGPYSILSTVLYSIRTNVVVVLPTSTNYRDLSKVTKLRKSCFIGFDTLTKEYKIVRMISYYDISERNLSTSYETLILGSRSWNRIDDAKVPSSLSRGWASWFGHGFCLDGVIFWIQYNAAHRYGKCSHTVAAFDLRHEEFHVFDFDKVLRASFHRRPDMCYIAAVRGCPTVFALRTKYNGHDQVLVCTFSDLKMTTVAWSRTVSRWSFLPCISVSESRFIVMQLGWRRHKGVTRILVARLKPNS</sequence>
<dbReference type="InterPro" id="IPR013187">
    <property type="entry name" value="F-box-assoc_dom_typ3"/>
</dbReference>
<dbReference type="AlphaFoldDB" id="A0AAW1GME9"/>
<reference evidence="2" key="1">
    <citation type="submission" date="2024-03" db="EMBL/GenBank/DDBJ databases">
        <title>WGS assembly of Saponaria officinalis var. Norfolk2.</title>
        <authorList>
            <person name="Jenkins J."/>
            <person name="Shu S."/>
            <person name="Grimwood J."/>
            <person name="Barry K."/>
            <person name="Goodstein D."/>
            <person name="Schmutz J."/>
            <person name="Leebens-Mack J."/>
            <person name="Osbourn A."/>
        </authorList>
    </citation>
    <scope>NUCLEOTIDE SEQUENCE [LARGE SCALE GENOMIC DNA]</scope>
    <source>
        <strain evidence="2">JIC</strain>
    </source>
</reference>
<organism evidence="2 3">
    <name type="scientific">Saponaria officinalis</name>
    <name type="common">Common soapwort</name>
    <name type="synonym">Lychnis saponaria</name>
    <dbReference type="NCBI Taxonomy" id="3572"/>
    <lineage>
        <taxon>Eukaryota</taxon>
        <taxon>Viridiplantae</taxon>
        <taxon>Streptophyta</taxon>
        <taxon>Embryophyta</taxon>
        <taxon>Tracheophyta</taxon>
        <taxon>Spermatophyta</taxon>
        <taxon>Magnoliopsida</taxon>
        <taxon>eudicotyledons</taxon>
        <taxon>Gunneridae</taxon>
        <taxon>Pentapetalae</taxon>
        <taxon>Caryophyllales</taxon>
        <taxon>Caryophyllaceae</taxon>
        <taxon>Caryophylleae</taxon>
        <taxon>Saponaria</taxon>
    </lineage>
</organism>
<feature type="domain" description="F-box associated beta-propeller type 3" evidence="1">
    <location>
        <begin position="24"/>
        <end position="195"/>
    </location>
</feature>
<dbReference type="EMBL" id="JBDFQZ010000014">
    <property type="protein sequence ID" value="KAK9664123.1"/>
    <property type="molecule type" value="Genomic_DNA"/>
</dbReference>
<dbReference type="NCBIfam" id="TIGR01640">
    <property type="entry name" value="F_box_assoc_1"/>
    <property type="match status" value="1"/>
</dbReference>
<keyword evidence="3" id="KW-1185">Reference proteome</keyword>
<accession>A0AAW1GME9</accession>
<protein>
    <recommendedName>
        <fullName evidence="1">F-box associated beta-propeller type 3 domain-containing protein</fullName>
    </recommendedName>
</protein>
<evidence type="ECO:0000313" key="2">
    <source>
        <dbReference type="EMBL" id="KAK9664123.1"/>
    </source>
</evidence>
<dbReference type="PANTHER" id="PTHR31111">
    <property type="entry name" value="BNAA05G37150D PROTEIN-RELATED"/>
    <property type="match status" value="1"/>
</dbReference>
<gene>
    <name evidence="2" type="ORF">RND81_14G020600</name>
</gene>
<dbReference type="Pfam" id="PF08268">
    <property type="entry name" value="FBA_3"/>
    <property type="match status" value="1"/>
</dbReference>
<name>A0AAW1GME9_SAPOF</name>
<evidence type="ECO:0000313" key="3">
    <source>
        <dbReference type="Proteomes" id="UP001443914"/>
    </source>
</evidence>
<dbReference type="PANTHER" id="PTHR31111:SF138">
    <property type="entry name" value="F-BOX ASSOCIATED DOMAIN-CONTAINING PROTEIN"/>
    <property type="match status" value="1"/>
</dbReference>
<evidence type="ECO:0000259" key="1">
    <source>
        <dbReference type="Pfam" id="PF08268"/>
    </source>
</evidence>
<dbReference type="InterPro" id="IPR017451">
    <property type="entry name" value="F-box-assoc_interact_dom"/>
</dbReference>
<comment type="caution">
    <text evidence="2">The sequence shown here is derived from an EMBL/GenBank/DDBJ whole genome shotgun (WGS) entry which is preliminary data.</text>
</comment>